<sequence>MGGVFQRVVLRVDLAVDDVLRFGPDGQHGVAEAVQLILGFRLGWLDHQGAGHRPGHGGRVEAGINQTLGDVVDADLRRLVQGSGVEDAFMRHTARVRGVEDRIGLLQACRDVVGVQDCHFRGLRQTGAAHQQHIGPADRQNGRRAEGRGRDRTHGSAVFRVAGQVLGQMRLDADRTHAGAAAAMRDAEGLVQVQVADVTANVTRTRQADHGVHVGAVDIDLTAVIMGDLADLLNGGLEHAMGRGVGDHAGGQMVRMLFRLGAEVGQIDIALVIGLHRHNLIAHHLRRGRVGAMRRGRDQADIAVPFAAGEVIVADGQQACVFTLRARVGLLADRVIAGDLAQLVVQIINHLMIALRLIFGAERVQIAELGPGDRDHLDRGVQLHGAGPQRNHRPVQRQVAVGQTAHIARDLGLGPVLVEDLVGQVRAFAQRVIGQAIDFVRAVILAIDTKGTPDGLDGLGAGLFVQADAHLGLTHLAQVDAPRHGGLHHDILQVADLNRDGVEEHLWFYGKACLFQTGGQARGLAVHRLRDGLDAVGAVIHGIHRGNDGQQRLRGADIRVGFLAANVLLAGLQRQAVSLVAARVDRHADDPAGHRPLQLVTGRHIGRVRAAIAHRHAKALGRADGNIRAHLAGGFQQRQRQDVGGNNGNGFVFVQGGDLVREVAHMAVGAGILEDRAKDRPCVQRVRVGHLHVDAQRLGAGFDHRDGLRVAVLVHEESRVVGLRPATAFGHRHRFGSSSRLVQKRGIGHVQPGQVADHGLEVQQRLKTALADLGLVGRIGGVPGRVFQDVAQDRRRRGGAIVPLADQRGQNLVLARHLFHVKERIAFGHRRTPVQRLFLPDRRRDGGVDQLVQRLEANHLEHVAHFRRAGPDMAAVGEVIGFVVGQFEGHRSCSSGNVSPDRSGRSLRRGVRAVPETVRWTVSGPNGRSPNSAA</sequence>
<feature type="region of interest" description="Disordered" evidence="1">
    <location>
        <begin position="129"/>
        <end position="152"/>
    </location>
</feature>
<protein>
    <recommendedName>
        <fullName evidence="4">NAD-specific glutamate dehydrogenase</fullName>
    </recommendedName>
</protein>
<dbReference type="Proteomes" id="UP000050786">
    <property type="component" value="Unassembled WGS sequence"/>
</dbReference>
<accession>A0A0P1E0P5</accession>
<organism evidence="2 3">
    <name type="scientific">Ruegeria atlantica</name>
    <dbReference type="NCBI Taxonomy" id="81569"/>
    <lineage>
        <taxon>Bacteria</taxon>
        <taxon>Pseudomonadati</taxon>
        <taxon>Pseudomonadota</taxon>
        <taxon>Alphaproteobacteria</taxon>
        <taxon>Rhodobacterales</taxon>
        <taxon>Roseobacteraceae</taxon>
        <taxon>Ruegeria</taxon>
    </lineage>
</organism>
<feature type="compositionally biased region" description="Basic and acidic residues" evidence="1">
    <location>
        <begin position="140"/>
        <end position="152"/>
    </location>
</feature>
<evidence type="ECO:0000313" key="2">
    <source>
        <dbReference type="EMBL" id="CUH41249.1"/>
    </source>
</evidence>
<dbReference type="AlphaFoldDB" id="A0A0P1E0P5"/>
<name>A0A0P1E0P5_9RHOB</name>
<proteinExistence type="predicted"/>
<dbReference type="EMBL" id="CYPS01000006">
    <property type="protein sequence ID" value="CUH41249.1"/>
    <property type="molecule type" value="Genomic_DNA"/>
</dbReference>
<reference evidence="3" key="1">
    <citation type="submission" date="2015-09" db="EMBL/GenBank/DDBJ databases">
        <authorList>
            <person name="Rodrigo-Torres L."/>
            <person name="Arahal D.R."/>
        </authorList>
    </citation>
    <scope>NUCLEOTIDE SEQUENCE [LARGE SCALE GENOMIC DNA]</scope>
    <source>
        <strain evidence="3">CECT 4293</strain>
    </source>
</reference>
<evidence type="ECO:0000256" key="1">
    <source>
        <dbReference type="SAM" id="MobiDB-lite"/>
    </source>
</evidence>
<gene>
    <name evidence="2" type="ORF">RUM4293_00117</name>
</gene>
<evidence type="ECO:0000313" key="3">
    <source>
        <dbReference type="Proteomes" id="UP000050786"/>
    </source>
</evidence>
<evidence type="ECO:0008006" key="4">
    <source>
        <dbReference type="Google" id="ProtNLM"/>
    </source>
</evidence>
<keyword evidence="3" id="KW-1185">Reference proteome</keyword>
<feature type="region of interest" description="Disordered" evidence="1">
    <location>
        <begin position="892"/>
        <end position="911"/>
    </location>
</feature>